<evidence type="ECO:0000313" key="2">
    <source>
        <dbReference type="Proteomes" id="UP000582643"/>
    </source>
</evidence>
<gene>
    <name evidence="1" type="ORF">GGE06_008538</name>
</gene>
<comment type="caution">
    <text evidence="1">The sequence shown here is derived from an EMBL/GenBank/DDBJ whole genome shotgun (WGS) entry which is preliminary data.</text>
</comment>
<accession>A0A7W7U9M8</accession>
<keyword evidence="2" id="KW-1185">Reference proteome</keyword>
<dbReference type="SUPFAM" id="SSF56349">
    <property type="entry name" value="DNA breaking-rejoining enzymes"/>
    <property type="match status" value="1"/>
</dbReference>
<dbReference type="Proteomes" id="UP000582643">
    <property type="component" value="Unassembled WGS sequence"/>
</dbReference>
<dbReference type="EMBL" id="JACHJY010000026">
    <property type="protein sequence ID" value="MBB4987565.1"/>
    <property type="molecule type" value="Genomic_DNA"/>
</dbReference>
<dbReference type="InterPro" id="IPR011010">
    <property type="entry name" value="DNA_brk_join_enz"/>
</dbReference>
<evidence type="ECO:0008006" key="3">
    <source>
        <dbReference type="Google" id="ProtNLM"/>
    </source>
</evidence>
<proteinExistence type="predicted"/>
<sequence length="389" mass="43335">MLFEMPRELRGVSSKAPPLDPQLSASLSARAARIAELRGWPPRTLGSVRRGIRILCAVHRPGEPIRASTITQLTHTAVPANHVLEVFEELDIFLDDRPDALDAWCEEHLSFLAPDVRAELDVWIGILRHGAPRRRPRARATVITNLRSILPFLTEYAGKYTTLRQATRDEITSWLADRPYRAYDASALRSLFSTLKAERLIFANPMRGIKGGRVAIKIPASLTADEVESVAVAALQDPALRVVVALSGIHALPARQIRSMLVEHVDLPGRRLDPEGLNRPLDDYTAEAISEYFAYRQRRWPNSTNPHLLITRNTATTATAVGTFWMDRLVKELPVGVDQLRQDRILEEALVNGADPLHLAHVFSLGAKASLRYTSAVAESEAEQEPNTR</sequence>
<organism evidence="1 2">
    <name type="scientific">Streptomyces nymphaeiformis</name>
    <dbReference type="NCBI Taxonomy" id="2663842"/>
    <lineage>
        <taxon>Bacteria</taxon>
        <taxon>Bacillati</taxon>
        <taxon>Actinomycetota</taxon>
        <taxon>Actinomycetes</taxon>
        <taxon>Kitasatosporales</taxon>
        <taxon>Streptomycetaceae</taxon>
        <taxon>Streptomyces</taxon>
    </lineage>
</organism>
<protein>
    <recommendedName>
        <fullName evidence="3">Core-binding (CB) domain-containing protein</fullName>
    </recommendedName>
</protein>
<reference evidence="1 2" key="1">
    <citation type="submission" date="2020-08" db="EMBL/GenBank/DDBJ databases">
        <title>Genomic Encyclopedia of Type Strains, Phase III (KMG-III): the genomes of soil and plant-associated and newly described type strains.</title>
        <authorList>
            <person name="Whitman W."/>
        </authorList>
    </citation>
    <scope>NUCLEOTIDE SEQUENCE [LARGE SCALE GENOMIC DNA]</scope>
    <source>
        <strain evidence="1 2">SFB5A</strain>
    </source>
</reference>
<evidence type="ECO:0000313" key="1">
    <source>
        <dbReference type="EMBL" id="MBB4987565.1"/>
    </source>
</evidence>
<dbReference type="RefSeq" id="WP_184933321.1">
    <property type="nucleotide sequence ID" value="NZ_JACHJY010000026.1"/>
</dbReference>
<name>A0A7W7U9M8_9ACTN</name>
<dbReference type="GO" id="GO:0003677">
    <property type="term" value="F:DNA binding"/>
    <property type="evidence" value="ECO:0007669"/>
    <property type="project" value="InterPro"/>
</dbReference>
<dbReference type="AlphaFoldDB" id="A0A7W7U9M8"/>